<keyword evidence="6" id="KW-1185">Reference proteome</keyword>
<dbReference type="Gene3D" id="3.90.1030.20">
    <property type="entry name" value="DNA polymerase delta, p66 (Cdc27) subunit, wHTH domain"/>
    <property type="match status" value="1"/>
</dbReference>
<dbReference type="PANTHER" id="PTHR17598:SF13">
    <property type="entry name" value="DNA POLYMERASE DELTA SUBUNIT 3"/>
    <property type="match status" value="1"/>
</dbReference>
<dbReference type="GO" id="GO:0043625">
    <property type="term" value="C:delta DNA polymerase complex"/>
    <property type="evidence" value="ECO:0007669"/>
    <property type="project" value="InterPro"/>
</dbReference>
<dbReference type="GO" id="GO:0006297">
    <property type="term" value="P:nucleotide-excision repair, DNA gap filling"/>
    <property type="evidence" value="ECO:0007669"/>
    <property type="project" value="TreeGrafter"/>
</dbReference>
<organism evidence="5 6">
    <name type="scientific">Boletus edulis BED1</name>
    <dbReference type="NCBI Taxonomy" id="1328754"/>
    <lineage>
        <taxon>Eukaryota</taxon>
        <taxon>Fungi</taxon>
        <taxon>Dikarya</taxon>
        <taxon>Basidiomycota</taxon>
        <taxon>Agaricomycotina</taxon>
        <taxon>Agaricomycetes</taxon>
        <taxon>Agaricomycetidae</taxon>
        <taxon>Boletales</taxon>
        <taxon>Boletineae</taxon>
        <taxon>Boletaceae</taxon>
        <taxon>Boletoideae</taxon>
        <taxon>Boletus</taxon>
    </lineage>
</organism>
<reference evidence="5" key="1">
    <citation type="submission" date="2019-10" db="EMBL/GenBank/DDBJ databases">
        <authorList>
            <consortium name="DOE Joint Genome Institute"/>
            <person name="Kuo A."/>
            <person name="Miyauchi S."/>
            <person name="Kiss E."/>
            <person name="Drula E."/>
            <person name="Kohler A."/>
            <person name="Sanchez-Garcia M."/>
            <person name="Andreopoulos B."/>
            <person name="Barry K.W."/>
            <person name="Bonito G."/>
            <person name="Buee M."/>
            <person name="Carver A."/>
            <person name="Chen C."/>
            <person name="Cichocki N."/>
            <person name="Clum A."/>
            <person name="Culley D."/>
            <person name="Crous P.W."/>
            <person name="Fauchery L."/>
            <person name="Girlanda M."/>
            <person name="Hayes R."/>
            <person name="Keri Z."/>
            <person name="LaButti K."/>
            <person name="Lipzen A."/>
            <person name="Lombard V."/>
            <person name="Magnuson J."/>
            <person name="Maillard F."/>
            <person name="Morin E."/>
            <person name="Murat C."/>
            <person name="Nolan M."/>
            <person name="Ohm R."/>
            <person name="Pangilinan J."/>
            <person name="Pereira M."/>
            <person name="Perotto S."/>
            <person name="Peter M."/>
            <person name="Riley R."/>
            <person name="Sitrit Y."/>
            <person name="Stielow B."/>
            <person name="Szollosi G."/>
            <person name="Zifcakova L."/>
            <person name="Stursova M."/>
            <person name="Spatafora J.W."/>
            <person name="Tedersoo L."/>
            <person name="Vaario L.-M."/>
            <person name="Yamada A."/>
            <person name="Yan M."/>
            <person name="Wang P."/>
            <person name="Xu J."/>
            <person name="Bruns T."/>
            <person name="Baldrian P."/>
            <person name="Vilgalys R."/>
            <person name="Henrissat B."/>
            <person name="Grigoriev I.V."/>
            <person name="Hibbett D."/>
            <person name="Nagy L.G."/>
            <person name="Martin F.M."/>
        </authorList>
    </citation>
    <scope>NUCLEOTIDE SEQUENCE</scope>
    <source>
        <strain evidence="5">BED1</strain>
    </source>
</reference>
<protein>
    <recommendedName>
        <fullName evidence="2">DNA polymerase delta subunit 3</fullName>
    </recommendedName>
</protein>
<evidence type="ECO:0000313" key="5">
    <source>
        <dbReference type="EMBL" id="KAF8434193.1"/>
    </source>
</evidence>
<evidence type="ECO:0000256" key="1">
    <source>
        <dbReference type="ARBA" id="ARBA00004123"/>
    </source>
</evidence>
<evidence type="ECO:0000256" key="3">
    <source>
        <dbReference type="ARBA" id="ARBA00022705"/>
    </source>
</evidence>
<evidence type="ECO:0000313" key="6">
    <source>
        <dbReference type="Proteomes" id="UP001194468"/>
    </source>
</evidence>
<accession>A0AAD4GB67</accession>
<keyword evidence="4" id="KW-0539">Nucleus</keyword>
<name>A0AAD4GB67_BOLED</name>
<sequence>MTTKKARDFLDKELFVKRGIVTFRSLSRELGIHVNDAKDELKCYYDAVRDTDAPAVPTYLVSGEVPALTVDQHSETQQSESAMDMDPEFEEDREETDVVHQSRVLLVDNRILDEAMSQFSRVHSVHIYSLSPSRFVDAGLVCTPSIKVHKADAKGGPEFFSVVGKIMGSHVKRWSC</sequence>
<keyword evidence="3" id="KW-0235">DNA replication</keyword>
<dbReference type="InterPro" id="IPR019038">
    <property type="entry name" value="POLD3"/>
</dbReference>
<proteinExistence type="predicted"/>
<dbReference type="PANTHER" id="PTHR17598">
    <property type="entry name" value="DNA POLYMERASE DELTA SUBUNIT 3"/>
    <property type="match status" value="1"/>
</dbReference>
<dbReference type="Pfam" id="PF09507">
    <property type="entry name" value="CDC27"/>
    <property type="match status" value="1"/>
</dbReference>
<dbReference type="InterPro" id="IPR041913">
    <property type="entry name" value="POLD3_sf"/>
</dbReference>
<dbReference type="GO" id="GO:1904161">
    <property type="term" value="P:DNA synthesis involved in UV-damage excision repair"/>
    <property type="evidence" value="ECO:0007669"/>
    <property type="project" value="TreeGrafter"/>
</dbReference>
<evidence type="ECO:0000256" key="2">
    <source>
        <dbReference type="ARBA" id="ARBA00017589"/>
    </source>
</evidence>
<comment type="subcellular location">
    <subcellularLocation>
        <location evidence="1">Nucleus</location>
    </subcellularLocation>
</comment>
<dbReference type="GO" id="GO:0003887">
    <property type="term" value="F:DNA-directed DNA polymerase activity"/>
    <property type="evidence" value="ECO:0007669"/>
    <property type="project" value="TreeGrafter"/>
</dbReference>
<dbReference type="AlphaFoldDB" id="A0AAD4GB67"/>
<dbReference type="EMBL" id="WHUW01000030">
    <property type="protein sequence ID" value="KAF8434193.1"/>
    <property type="molecule type" value="Genomic_DNA"/>
</dbReference>
<comment type="caution">
    <text evidence="5">The sequence shown here is derived from an EMBL/GenBank/DDBJ whole genome shotgun (WGS) entry which is preliminary data.</text>
</comment>
<evidence type="ECO:0000256" key="4">
    <source>
        <dbReference type="ARBA" id="ARBA00023242"/>
    </source>
</evidence>
<reference evidence="5" key="2">
    <citation type="journal article" date="2020" name="Nat. Commun.">
        <title>Large-scale genome sequencing of mycorrhizal fungi provides insights into the early evolution of symbiotic traits.</title>
        <authorList>
            <person name="Miyauchi S."/>
            <person name="Kiss E."/>
            <person name="Kuo A."/>
            <person name="Drula E."/>
            <person name="Kohler A."/>
            <person name="Sanchez-Garcia M."/>
            <person name="Morin E."/>
            <person name="Andreopoulos B."/>
            <person name="Barry K.W."/>
            <person name="Bonito G."/>
            <person name="Buee M."/>
            <person name="Carver A."/>
            <person name="Chen C."/>
            <person name="Cichocki N."/>
            <person name="Clum A."/>
            <person name="Culley D."/>
            <person name="Crous P.W."/>
            <person name="Fauchery L."/>
            <person name="Girlanda M."/>
            <person name="Hayes R.D."/>
            <person name="Keri Z."/>
            <person name="LaButti K."/>
            <person name="Lipzen A."/>
            <person name="Lombard V."/>
            <person name="Magnuson J."/>
            <person name="Maillard F."/>
            <person name="Murat C."/>
            <person name="Nolan M."/>
            <person name="Ohm R.A."/>
            <person name="Pangilinan J."/>
            <person name="Pereira M.F."/>
            <person name="Perotto S."/>
            <person name="Peter M."/>
            <person name="Pfister S."/>
            <person name="Riley R."/>
            <person name="Sitrit Y."/>
            <person name="Stielow J.B."/>
            <person name="Szollosi G."/>
            <person name="Zifcakova L."/>
            <person name="Stursova M."/>
            <person name="Spatafora J.W."/>
            <person name="Tedersoo L."/>
            <person name="Vaario L.M."/>
            <person name="Yamada A."/>
            <person name="Yan M."/>
            <person name="Wang P."/>
            <person name="Xu J."/>
            <person name="Bruns T."/>
            <person name="Baldrian P."/>
            <person name="Vilgalys R."/>
            <person name="Dunand C."/>
            <person name="Henrissat B."/>
            <person name="Grigoriev I.V."/>
            <person name="Hibbett D."/>
            <person name="Nagy L.G."/>
            <person name="Martin F.M."/>
        </authorList>
    </citation>
    <scope>NUCLEOTIDE SEQUENCE</scope>
    <source>
        <strain evidence="5">BED1</strain>
    </source>
</reference>
<dbReference type="Proteomes" id="UP001194468">
    <property type="component" value="Unassembled WGS sequence"/>
</dbReference>
<dbReference type="GO" id="GO:0006271">
    <property type="term" value="P:DNA strand elongation involved in DNA replication"/>
    <property type="evidence" value="ECO:0007669"/>
    <property type="project" value="TreeGrafter"/>
</dbReference>
<gene>
    <name evidence="5" type="ORF">L210DRAFT_2672969</name>
</gene>